<evidence type="ECO:0000256" key="2">
    <source>
        <dbReference type="ARBA" id="ARBA00022737"/>
    </source>
</evidence>
<dbReference type="Pfam" id="PF25019">
    <property type="entry name" value="LRR_R13L1-DRL21"/>
    <property type="match status" value="1"/>
</dbReference>
<dbReference type="GO" id="GO:0051707">
    <property type="term" value="P:response to other organism"/>
    <property type="evidence" value="ECO:0007669"/>
    <property type="project" value="UniProtKB-ARBA"/>
</dbReference>
<feature type="chain" id="PRO_5015159123" description="Rx N-terminal domain-containing protein" evidence="6">
    <location>
        <begin position="19"/>
        <end position="1147"/>
    </location>
</feature>
<dbReference type="PANTHER" id="PTHR36766">
    <property type="entry name" value="PLANT BROAD-SPECTRUM MILDEW RESISTANCE PROTEIN RPW8"/>
    <property type="match status" value="1"/>
</dbReference>
<dbReference type="PRINTS" id="PR00364">
    <property type="entry name" value="DISEASERSIST"/>
</dbReference>
<keyword evidence="3" id="KW-0547">Nucleotide-binding</keyword>
<organism evidence="11 12">
    <name type="scientific">Gossypium barbadense</name>
    <name type="common">Sea Island cotton</name>
    <name type="synonym">Hibiscus barbadensis</name>
    <dbReference type="NCBI Taxonomy" id="3634"/>
    <lineage>
        <taxon>Eukaryota</taxon>
        <taxon>Viridiplantae</taxon>
        <taxon>Streptophyta</taxon>
        <taxon>Embryophyta</taxon>
        <taxon>Tracheophyta</taxon>
        <taxon>Spermatophyta</taxon>
        <taxon>Magnoliopsida</taxon>
        <taxon>eudicotyledons</taxon>
        <taxon>Gunneridae</taxon>
        <taxon>Pentapetalae</taxon>
        <taxon>rosids</taxon>
        <taxon>malvids</taxon>
        <taxon>Malvales</taxon>
        <taxon>Malvaceae</taxon>
        <taxon>Malvoideae</taxon>
        <taxon>Gossypium</taxon>
    </lineage>
</organism>
<feature type="domain" description="NB-ARC" evidence="7">
    <location>
        <begin position="182"/>
        <end position="322"/>
    </location>
</feature>
<evidence type="ECO:0008006" key="13">
    <source>
        <dbReference type="Google" id="ProtNLM"/>
    </source>
</evidence>
<keyword evidence="2" id="KW-0677">Repeat</keyword>
<evidence type="ECO:0000259" key="8">
    <source>
        <dbReference type="Pfam" id="PF18052"/>
    </source>
</evidence>
<dbReference type="OrthoDB" id="37484at2759"/>
<dbReference type="InterPro" id="IPR056789">
    <property type="entry name" value="LRR_R13L1-DRL21"/>
</dbReference>
<dbReference type="Pfam" id="PF23559">
    <property type="entry name" value="WHD_DRP"/>
    <property type="match status" value="1"/>
</dbReference>
<gene>
    <name evidence="11" type="ORF">GOBAR_AA22367</name>
</gene>
<dbReference type="SUPFAM" id="SSF52058">
    <property type="entry name" value="L domain-like"/>
    <property type="match status" value="2"/>
</dbReference>
<sequence>MSVFGEAALSAFLELLSAKLLDSVLNFVADHRQVHQQLKLWQSILPEIKAVLNHAEEKQIKDEAVKNWLDDLQDLAYDVDDILDEFAYQELRLKLQKTQAQASTSKVQKLIPTCCTGGHFSPISFMFNAKMISKIKAVTDRLNSLNTRRSSLGLNVIMSQGTNSKGKKPEATTNFLDGWSCGVCGMGKTTLAQLVYNDPSIKESFDHKSWVCVSDDFDAVNITKTILRSLDADSRDENDLNLLQVKLKEKLSGKRYLLVLDDIWNESYSDWTILRAPFGVGTKIIVTTRLEKVSSNVDSMKAFYLDKLSHHDCLSIFAQLSLKARSFDGHPQFKEIGENIVRRCNGLPLAAKAIGSLLRTVTDHSEWEKVYESEIWDLPEDPYYEFEEEEIILLWRAEGFLQSKAKIQGKGLGNQYFQDLVSRLEGEKQQKFSHRSRHSTFVSDDWYHIVKKFEAFYQMTSLREGDGHLIRELKNLSNLRGNFCLSGLENVKGQDAREAKLNEKLGIDGLELQWGTDLVNSTRKEEVEERALDFLRPQKKLEQLIIENYGGVKFSSWIADSSFKNLSSLKLRNCKNCKSLPLVGRLPLLKDLSIIGFDQVQKIGVEFFGENQLNPFASLEIPSFENLPNWKEWDTCEGDEKVLKLPSLRELSIKTCPQLLGRLPTHLPFLQKLEIHRCASLVVSISSFQLLFKFSIRGCAELVDGCSSPAKEVSSLQILSLSNISKFNIPADRTMLRFGDSEYFEIPGWEELASLSQHGFSLVGHRFISIWRCPQLQFLEAEEAELQPDKISQNNLPPNLKKLRITYCENLEYLVDEKEDNKSMSSTLCLLEDLEIYKCPSLMSLSSKGHKNICNQLQLLDITECSKLSFLFSNTKFPITLKHLRIGECPELEYIAQEFEENACLESLLIFRSRIKSLPRGLDKLIHLQEMWLDSCSNLVSFEETGLLTTSFRAFVVDGCGNFGALLKCMASITSLRQLCVCNCSADISFPSEGFPANLTSLEISNAPKIYRSLVEWGLNRLTSLQGLTIGGGGCSNVVSFPVEGIGMMLPPSLTRISLTEFENLEFMFSEGFQDLASLKELVIGNCPNLTSLPEKDMLRSLGCLYIYSCPLLKEECSSDKGREWSKISHIPFVQIDGKIVIPRESD</sequence>
<protein>
    <recommendedName>
        <fullName evidence="13">Rx N-terminal domain-containing protein</fullName>
    </recommendedName>
</protein>
<dbReference type="InterPro" id="IPR041118">
    <property type="entry name" value="Rx_N"/>
</dbReference>
<dbReference type="Gene3D" id="1.10.8.430">
    <property type="entry name" value="Helical domain of apoptotic protease-activating factors"/>
    <property type="match status" value="1"/>
</dbReference>
<dbReference type="AlphaFoldDB" id="A0A2P5X4P5"/>
<evidence type="ECO:0000256" key="1">
    <source>
        <dbReference type="ARBA" id="ARBA00022614"/>
    </source>
</evidence>
<evidence type="ECO:0000259" key="9">
    <source>
        <dbReference type="Pfam" id="PF23559"/>
    </source>
</evidence>
<evidence type="ECO:0000256" key="6">
    <source>
        <dbReference type="SAM" id="SignalP"/>
    </source>
</evidence>
<dbReference type="InterPro" id="IPR027417">
    <property type="entry name" value="P-loop_NTPase"/>
</dbReference>
<dbReference type="GO" id="GO:0006952">
    <property type="term" value="P:defense response"/>
    <property type="evidence" value="ECO:0007669"/>
    <property type="project" value="UniProtKB-KW"/>
</dbReference>
<proteinExistence type="predicted"/>
<evidence type="ECO:0000256" key="3">
    <source>
        <dbReference type="ARBA" id="ARBA00022741"/>
    </source>
</evidence>
<evidence type="ECO:0000256" key="5">
    <source>
        <dbReference type="ARBA" id="ARBA00022840"/>
    </source>
</evidence>
<dbReference type="Gene3D" id="1.20.5.4130">
    <property type="match status" value="1"/>
</dbReference>
<evidence type="ECO:0000313" key="11">
    <source>
        <dbReference type="EMBL" id="PPR98301.1"/>
    </source>
</evidence>
<keyword evidence="1" id="KW-0433">Leucine-rich repeat</keyword>
<name>A0A2P5X4P5_GOSBA</name>
<feature type="domain" description="Disease resistance N-terminal" evidence="8">
    <location>
        <begin position="9"/>
        <end position="99"/>
    </location>
</feature>
<feature type="domain" description="Disease resistance protein winged helix" evidence="9">
    <location>
        <begin position="384"/>
        <end position="423"/>
    </location>
</feature>
<evidence type="ECO:0000313" key="12">
    <source>
        <dbReference type="Proteomes" id="UP000239757"/>
    </source>
</evidence>
<dbReference type="CDD" id="cd14798">
    <property type="entry name" value="RX-CC_like"/>
    <property type="match status" value="1"/>
</dbReference>
<dbReference type="InterPro" id="IPR042197">
    <property type="entry name" value="Apaf_helical"/>
</dbReference>
<feature type="domain" description="R13L1/DRL21-like LRR repeat region" evidence="10">
    <location>
        <begin position="470"/>
        <end position="596"/>
    </location>
</feature>
<dbReference type="Gene3D" id="3.80.10.10">
    <property type="entry name" value="Ribonuclease Inhibitor"/>
    <property type="match status" value="3"/>
</dbReference>
<dbReference type="InterPro" id="IPR058922">
    <property type="entry name" value="WHD_DRP"/>
</dbReference>
<keyword evidence="6" id="KW-0732">Signal</keyword>
<dbReference type="GO" id="GO:0005524">
    <property type="term" value="F:ATP binding"/>
    <property type="evidence" value="ECO:0007669"/>
    <property type="project" value="UniProtKB-KW"/>
</dbReference>
<dbReference type="PANTHER" id="PTHR36766:SF51">
    <property type="entry name" value="DISEASE RESISTANCE RPP13-LIKE PROTEIN 1"/>
    <property type="match status" value="1"/>
</dbReference>
<dbReference type="Proteomes" id="UP000239757">
    <property type="component" value="Unassembled WGS sequence"/>
</dbReference>
<dbReference type="SUPFAM" id="SSF52540">
    <property type="entry name" value="P-loop containing nucleoside triphosphate hydrolases"/>
    <property type="match status" value="1"/>
</dbReference>
<dbReference type="Pfam" id="PF00931">
    <property type="entry name" value="NB-ARC"/>
    <property type="match status" value="1"/>
</dbReference>
<dbReference type="InterPro" id="IPR032675">
    <property type="entry name" value="LRR_dom_sf"/>
</dbReference>
<accession>A0A2P5X4P5</accession>
<dbReference type="Pfam" id="PF18052">
    <property type="entry name" value="Rx_N"/>
    <property type="match status" value="1"/>
</dbReference>
<dbReference type="EMBL" id="KZ665669">
    <property type="protein sequence ID" value="PPR98301.1"/>
    <property type="molecule type" value="Genomic_DNA"/>
</dbReference>
<evidence type="ECO:0000259" key="7">
    <source>
        <dbReference type="Pfam" id="PF00931"/>
    </source>
</evidence>
<dbReference type="InterPro" id="IPR038005">
    <property type="entry name" value="RX-like_CC"/>
</dbReference>
<reference evidence="11 12" key="1">
    <citation type="submission" date="2015-01" db="EMBL/GenBank/DDBJ databases">
        <title>Genome of allotetraploid Gossypium barbadense reveals genomic plasticity and fiber elongation in cotton evolution.</title>
        <authorList>
            <person name="Chen X."/>
            <person name="Liu X."/>
            <person name="Zhao B."/>
            <person name="Zheng H."/>
            <person name="Hu Y."/>
            <person name="Lu G."/>
            <person name="Yang C."/>
            <person name="Chen J."/>
            <person name="Shan C."/>
            <person name="Zhang L."/>
            <person name="Zhou Y."/>
            <person name="Wang L."/>
            <person name="Guo W."/>
            <person name="Bai Y."/>
            <person name="Ruan J."/>
            <person name="Shangguan X."/>
            <person name="Mao Y."/>
            <person name="Jiang J."/>
            <person name="Zhu Y."/>
            <person name="Lei J."/>
            <person name="Kang H."/>
            <person name="Chen S."/>
            <person name="He X."/>
            <person name="Wang R."/>
            <person name="Wang Y."/>
            <person name="Chen J."/>
            <person name="Wang L."/>
            <person name="Yu S."/>
            <person name="Wang B."/>
            <person name="Wei J."/>
            <person name="Song S."/>
            <person name="Lu X."/>
            <person name="Gao Z."/>
            <person name="Gu W."/>
            <person name="Deng X."/>
            <person name="Ma D."/>
            <person name="Wang S."/>
            <person name="Liang W."/>
            <person name="Fang L."/>
            <person name="Cai C."/>
            <person name="Zhu X."/>
            <person name="Zhou B."/>
            <person name="Zhang Y."/>
            <person name="Chen Z."/>
            <person name="Xu S."/>
            <person name="Zhu R."/>
            <person name="Wang S."/>
            <person name="Zhang T."/>
            <person name="Zhao G."/>
        </authorList>
    </citation>
    <scope>NUCLEOTIDE SEQUENCE [LARGE SCALE GENOMIC DNA]</scope>
    <source>
        <strain evidence="12">cv. Xinhai21</strain>
        <tissue evidence="11">Leaf</tissue>
    </source>
</reference>
<keyword evidence="4" id="KW-0611">Plant defense</keyword>
<evidence type="ECO:0000259" key="10">
    <source>
        <dbReference type="Pfam" id="PF25019"/>
    </source>
</evidence>
<dbReference type="Gene3D" id="3.40.50.300">
    <property type="entry name" value="P-loop containing nucleotide triphosphate hydrolases"/>
    <property type="match status" value="1"/>
</dbReference>
<feature type="signal peptide" evidence="6">
    <location>
        <begin position="1"/>
        <end position="18"/>
    </location>
</feature>
<evidence type="ECO:0000256" key="4">
    <source>
        <dbReference type="ARBA" id="ARBA00022821"/>
    </source>
</evidence>
<dbReference type="InterPro" id="IPR002182">
    <property type="entry name" value="NB-ARC"/>
</dbReference>
<dbReference type="GO" id="GO:0043531">
    <property type="term" value="F:ADP binding"/>
    <property type="evidence" value="ECO:0007669"/>
    <property type="project" value="InterPro"/>
</dbReference>
<keyword evidence="5" id="KW-0067">ATP-binding</keyword>